<accession>A0ABQ6VFU0</accession>
<dbReference type="InterPro" id="IPR052934">
    <property type="entry name" value="Methyl-DNA_Rec/Restrict_Enz"/>
</dbReference>
<keyword evidence="3" id="KW-1185">Reference proteome</keyword>
<evidence type="ECO:0000313" key="2">
    <source>
        <dbReference type="EMBL" id="KAB3523287.1"/>
    </source>
</evidence>
<dbReference type="CDD" id="cd00009">
    <property type="entry name" value="AAA"/>
    <property type="match status" value="1"/>
</dbReference>
<dbReference type="Proteomes" id="UP000436181">
    <property type="component" value="Unassembled WGS sequence"/>
</dbReference>
<protein>
    <submittedName>
        <fullName evidence="2">AAA domain-containing protein</fullName>
    </submittedName>
</protein>
<comment type="caution">
    <text evidence="2">The sequence shown here is derived from an EMBL/GenBank/DDBJ whole genome shotgun (WGS) entry which is preliminary data.</text>
</comment>
<dbReference type="Gene3D" id="3.40.50.300">
    <property type="entry name" value="P-loop containing nucleotide triphosphate hydrolases"/>
    <property type="match status" value="1"/>
</dbReference>
<sequence length="737" mass="84132">MTQASTFSPVEVNCASRPEKDMALAQAIAPLFEHLVGDGRSFIDPTCTIWASEPAKDIVERLSSKPHTNGTSMNQWDMLDLQLQGASTATLLLVAELVFLREHALSNAAPQTRKKHVTGVLKHCDDVFDLPEQMLEWLGRPTKHGGLKAGAGFNLRLSVHLTWMARFVIAFRQLPEEERRELVDDPPRLQTFFLGTGDDCADIRSILQFLLVPEYFEPISSAPMKKQIRNGFIDLIDTDGGDSPDVLDRDLYNIRTAVAQDRHGTFHYWDDELRPMWSEDHNDEAINESSTPQYWVYAPGPKACFWDEFYELGMMALGWDHLGDFSMYPSQEAVCEALQDEASDKRPTNAARAVWEFHRVMKIGDVVFAKRGRSQILGRGVITSEPYFDESRTEYRYVRSVQWEARGEWEAPIALVNKTLTNITQKRRAIEAVEDLFAAEDVDIVVPIRHVKGYTEEDFLSDVFFTSEQLARLQSLMSRKKNVILTGPPGVGKTFVAKRAAFVRMGEKDSARIEQIQFHQSYSYEDFMMGFRPNKDGGFDLVDGSFYTFCEKAREEPNRDFFFIIDEINRGNVSKIFGELLMLVEADKRGHTLRLVYNDELFSVPTNVFIIGTMNSADRSLAVMDYALRRRFGFFAISPAFETEGFQAWMEEVKSPAFDRLVALIQQLNSEIEEDPRLGRGFMIGHSYLSKSAAQDGDEEWLYSVVEDDLIPLIEEYWFDDPGLVETWAQRLRSVVE</sequence>
<gene>
    <name evidence="2" type="ORF">F8377_03900</name>
</gene>
<evidence type="ECO:0000259" key="1">
    <source>
        <dbReference type="SMART" id="SM00382"/>
    </source>
</evidence>
<reference evidence="2 3" key="1">
    <citation type="submission" date="2019-10" db="EMBL/GenBank/DDBJ databases">
        <title>Corynebacterium sp novel species isolated from the respiratory tract of Marmot.</title>
        <authorList>
            <person name="Zhang G."/>
        </authorList>
    </citation>
    <scope>NUCLEOTIDE SEQUENCE [LARGE SCALE GENOMIC DNA]</scope>
    <source>
        <strain evidence="2 3">336</strain>
    </source>
</reference>
<dbReference type="InterPro" id="IPR027417">
    <property type="entry name" value="P-loop_NTPase"/>
</dbReference>
<evidence type="ECO:0000313" key="3">
    <source>
        <dbReference type="Proteomes" id="UP000436181"/>
    </source>
</evidence>
<dbReference type="EMBL" id="WBZJ01000001">
    <property type="protein sequence ID" value="KAB3523287.1"/>
    <property type="molecule type" value="Genomic_DNA"/>
</dbReference>
<feature type="domain" description="AAA+ ATPase" evidence="1">
    <location>
        <begin position="479"/>
        <end position="638"/>
    </location>
</feature>
<dbReference type="PANTHER" id="PTHR37291">
    <property type="entry name" value="5-METHYLCYTOSINE-SPECIFIC RESTRICTION ENZYME B"/>
    <property type="match status" value="1"/>
</dbReference>
<dbReference type="PANTHER" id="PTHR37291:SF1">
    <property type="entry name" value="TYPE IV METHYL-DIRECTED RESTRICTION ENZYME ECOKMCRB SUBUNIT"/>
    <property type="match status" value="1"/>
</dbReference>
<name>A0ABQ6VFU0_9CORY</name>
<dbReference type="InterPro" id="IPR011704">
    <property type="entry name" value="ATPase_dyneun-rel_AAA"/>
</dbReference>
<organism evidence="2 3">
    <name type="scientific">Corynebacterium zhongnanshanii</name>
    <dbReference type="NCBI Taxonomy" id="2768834"/>
    <lineage>
        <taxon>Bacteria</taxon>
        <taxon>Bacillati</taxon>
        <taxon>Actinomycetota</taxon>
        <taxon>Actinomycetes</taxon>
        <taxon>Mycobacteriales</taxon>
        <taxon>Corynebacteriaceae</taxon>
        <taxon>Corynebacterium</taxon>
    </lineage>
</organism>
<dbReference type="Pfam" id="PF07728">
    <property type="entry name" value="AAA_5"/>
    <property type="match status" value="1"/>
</dbReference>
<dbReference type="RefSeq" id="WP_151844037.1">
    <property type="nucleotide sequence ID" value="NZ_WBZJ01000001.1"/>
</dbReference>
<dbReference type="SMART" id="SM00382">
    <property type="entry name" value="AAA"/>
    <property type="match status" value="1"/>
</dbReference>
<dbReference type="SUPFAM" id="SSF52540">
    <property type="entry name" value="P-loop containing nucleoside triphosphate hydrolases"/>
    <property type="match status" value="1"/>
</dbReference>
<proteinExistence type="predicted"/>
<dbReference type="InterPro" id="IPR003593">
    <property type="entry name" value="AAA+_ATPase"/>
</dbReference>